<organism evidence="1 2">
    <name type="scientific">Lagenidium giganteum</name>
    <dbReference type="NCBI Taxonomy" id="4803"/>
    <lineage>
        <taxon>Eukaryota</taxon>
        <taxon>Sar</taxon>
        <taxon>Stramenopiles</taxon>
        <taxon>Oomycota</taxon>
        <taxon>Peronosporomycetes</taxon>
        <taxon>Pythiales</taxon>
        <taxon>Pythiaceae</taxon>
    </lineage>
</organism>
<accession>A0AAV2YJI8</accession>
<gene>
    <name evidence="1" type="ORF">N0F65_007857</name>
</gene>
<keyword evidence="2" id="KW-1185">Reference proteome</keyword>
<evidence type="ECO:0000313" key="1">
    <source>
        <dbReference type="EMBL" id="DAZ93489.1"/>
    </source>
</evidence>
<dbReference type="SUPFAM" id="SSF56672">
    <property type="entry name" value="DNA/RNA polymerases"/>
    <property type="match status" value="1"/>
</dbReference>
<dbReference type="AlphaFoldDB" id="A0AAV2YJI8"/>
<reference evidence="1" key="1">
    <citation type="submission" date="2022-11" db="EMBL/GenBank/DDBJ databases">
        <authorList>
            <person name="Morgan W.R."/>
            <person name="Tartar A."/>
        </authorList>
    </citation>
    <scope>NUCLEOTIDE SEQUENCE</scope>
    <source>
        <strain evidence="1">ARSEF 373</strain>
    </source>
</reference>
<dbReference type="EMBL" id="DAKRPA010000312">
    <property type="protein sequence ID" value="DAZ93489.1"/>
    <property type="molecule type" value="Genomic_DNA"/>
</dbReference>
<evidence type="ECO:0000313" key="2">
    <source>
        <dbReference type="Proteomes" id="UP001146120"/>
    </source>
</evidence>
<sequence>MDTSVLDEKAIAVFKARFDDARRGFAILKNPSDWYFDLVKRFSKPFVSADPPKGLPPERGVRHEIDQSDFIDAFFEEKRRNGLVRESKSPHSAPTFCVRKPNGKWRIVHAYNKFYAATIRGCKSNSPPLRRSSRACLKRRFSRCRSTRSRSPSCATRPTLRLDVHCCRRTRPVTSAHDATAAGHLAR</sequence>
<dbReference type="Gene3D" id="3.10.10.10">
    <property type="entry name" value="HIV Type 1 Reverse Transcriptase, subunit A, domain 1"/>
    <property type="match status" value="1"/>
</dbReference>
<name>A0AAV2YJI8_9STRA</name>
<reference evidence="1" key="2">
    <citation type="journal article" date="2023" name="Microbiol Resour">
        <title>Decontamination and Annotation of the Draft Genome Sequence of the Oomycete Lagenidium giganteum ARSEF 373.</title>
        <authorList>
            <person name="Morgan W.R."/>
            <person name="Tartar A."/>
        </authorList>
    </citation>
    <scope>NUCLEOTIDE SEQUENCE</scope>
    <source>
        <strain evidence="1">ARSEF 373</strain>
    </source>
</reference>
<evidence type="ECO:0008006" key="3">
    <source>
        <dbReference type="Google" id="ProtNLM"/>
    </source>
</evidence>
<proteinExistence type="predicted"/>
<dbReference type="InterPro" id="IPR043502">
    <property type="entry name" value="DNA/RNA_pol_sf"/>
</dbReference>
<comment type="caution">
    <text evidence="1">The sequence shown here is derived from an EMBL/GenBank/DDBJ whole genome shotgun (WGS) entry which is preliminary data.</text>
</comment>
<protein>
    <recommendedName>
        <fullName evidence="3">Reverse transcriptase</fullName>
    </recommendedName>
</protein>
<dbReference type="Proteomes" id="UP001146120">
    <property type="component" value="Unassembled WGS sequence"/>
</dbReference>